<feature type="transmembrane region" description="Helical" evidence="8">
    <location>
        <begin position="289"/>
        <end position="312"/>
    </location>
</feature>
<dbReference type="EMBL" id="AE016814">
    <property type="protein sequence ID" value="AAS50445.2"/>
    <property type="molecule type" value="Genomic_DNA"/>
</dbReference>
<keyword evidence="8" id="KW-0029">Amino-acid transport</keyword>
<evidence type="ECO:0000313" key="10">
    <source>
        <dbReference type="EMBL" id="AAS50445.2"/>
    </source>
</evidence>
<dbReference type="OMA" id="FWVEQVL"/>
<feature type="transmembrane region" description="Helical" evidence="8">
    <location>
        <begin position="124"/>
        <end position="146"/>
    </location>
</feature>
<proteinExistence type="inferred from homology"/>
<dbReference type="Pfam" id="PF11700">
    <property type="entry name" value="ATG22"/>
    <property type="match status" value="1"/>
</dbReference>
<keyword evidence="3 8" id="KW-0813">Transport</keyword>
<reference evidence="11" key="2">
    <citation type="journal article" date="2013" name="G3 (Bethesda)">
        <title>Genomes of Ashbya fungi isolated from insects reveal four mating-type loci, numerous translocations, lack of transposons, and distinct gene duplications.</title>
        <authorList>
            <person name="Dietrich F.S."/>
            <person name="Voegeli S."/>
            <person name="Kuo S."/>
            <person name="Philippsen P."/>
        </authorList>
    </citation>
    <scope>GENOME REANNOTATION</scope>
    <source>
        <strain evidence="11">ATCC 10895 / CBS 109.51 / FGSC 9923 / NRRL Y-1056</strain>
    </source>
</reference>
<dbReference type="InterPro" id="IPR050495">
    <property type="entry name" value="ATG22/LtaA_families"/>
</dbReference>
<keyword evidence="8" id="KW-0926">Vacuole</keyword>
<accession>Q75EJ9</accession>
<dbReference type="InterPro" id="IPR024671">
    <property type="entry name" value="Atg22-like"/>
</dbReference>
<feature type="transmembrane region" description="Helical" evidence="8">
    <location>
        <begin position="353"/>
        <end position="370"/>
    </location>
</feature>
<dbReference type="PANTHER" id="PTHR23519:SF2">
    <property type="entry name" value="AUTOPHAGY-RELATED PROTEIN 22"/>
    <property type="match status" value="1"/>
</dbReference>
<evidence type="ECO:0000256" key="7">
    <source>
        <dbReference type="ARBA" id="ARBA00023136"/>
    </source>
</evidence>
<evidence type="ECO:0000256" key="2">
    <source>
        <dbReference type="ARBA" id="ARBA00006978"/>
    </source>
</evidence>
<evidence type="ECO:0000256" key="9">
    <source>
        <dbReference type="SAM" id="MobiDB-lite"/>
    </source>
</evidence>
<evidence type="ECO:0000256" key="3">
    <source>
        <dbReference type="ARBA" id="ARBA00022448"/>
    </source>
</evidence>
<dbReference type="OrthoDB" id="42657at2759"/>
<dbReference type="eggNOG" id="ENOG502QTIR">
    <property type="taxonomic scope" value="Eukaryota"/>
</dbReference>
<dbReference type="GeneID" id="4618673"/>
<organism evidence="10 11">
    <name type="scientific">Eremothecium gossypii (strain ATCC 10895 / CBS 109.51 / FGSC 9923 / NRRL Y-1056)</name>
    <name type="common">Yeast</name>
    <name type="synonym">Ashbya gossypii</name>
    <dbReference type="NCBI Taxonomy" id="284811"/>
    <lineage>
        <taxon>Eukaryota</taxon>
        <taxon>Fungi</taxon>
        <taxon>Dikarya</taxon>
        <taxon>Ascomycota</taxon>
        <taxon>Saccharomycotina</taxon>
        <taxon>Saccharomycetes</taxon>
        <taxon>Saccharomycetales</taxon>
        <taxon>Saccharomycetaceae</taxon>
        <taxon>Eremothecium</taxon>
    </lineage>
</organism>
<feature type="transmembrane region" description="Helical" evidence="8">
    <location>
        <begin position="255"/>
        <end position="277"/>
    </location>
</feature>
<feature type="transmembrane region" description="Helical" evidence="8">
    <location>
        <begin position="465"/>
        <end position="486"/>
    </location>
</feature>
<feature type="transmembrane region" description="Helical" evidence="8">
    <location>
        <begin position="390"/>
        <end position="415"/>
    </location>
</feature>
<dbReference type="SUPFAM" id="SSF103473">
    <property type="entry name" value="MFS general substrate transporter"/>
    <property type="match status" value="1"/>
</dbReference>
<protein>
    <recommendedName>
        <fullName evidence="8">Autophagy-related protein</fullName>
    </recommendedName>
</protein>
<comment type="similarity">
    <text evidence="2 8">Belongs to the ATG22 family.</text>
</comment>
<dbReference type="AlphaFoldDB" id="Q75EJ9"/>
<dbReference type="GO" id="GO:0005774">
    <property type="term" value="C:vacuolar membrane"/>
    <property type="evidence" value="ECO:0007669"/>
    <property type="project" value="UniProtKB-SubCell"/>
</dbReference>
<dbReference type="InParanoid" id="Q75EJ9"/>
<dbReference type="RefSeq" id="NP_982621.2">
    <property type="nucleotide sequence ID" value="NM_207974.2"/>
</dbReference>
<keyword evidence="5 8" id="KW-1133">Transmembrane helix</keyword>
<dbReference type="STRING" id="284811.Q75EJ9"/>
<comment type="subcellular location">
    <subcellularLocation>
        <location evidence="1 8">Vacuole membrane</location>
        <topology evidence="1 8">Multi-pass membrane protein</topology>
    </subcellularLocation>
</comment>
<feature type="transmembrane region" description="Helical" evidence="8">
    <location>
        <begin position="498"/>
        <end position="517"/>
    </location>
</feature>
<dbReference type="Proteomes" id="UP000000591">
    <property type="component" value="Chromosome I"/>
</dbReference>
<keyword evidence="4 8" id="KW-0812">Transmembrane</keyword>
<evidence type="ECO:0000256" key="8">
    <source>
        <dbReference type="RuleBase" id="RU363073"/>
    </source>
</evidence>
<evidence type="ECO:0000256" key="1">
    <source>
        <dbReference type="ARBA" id="ARBA00004128"/>
    </source>
</evidence>
<feature type="transmembrane region" description="Helical" evidence="8">
    <location>
        <begin position="182"/>
        <end position="204"/>
    </location>
</feature>
<keyword evidence="6 8" id="KW-0072">Autophagy</keyword>
<keyword evidence="7 8" id="KW-0472">Membrane</keyword>
<comment type="function">
    <text evidence="8">Vacuolar effluxer which mediate the efflux of amino acids resulting from autophagic degradation. The release of autophagic amino acids allows the maintenance of protein synthesis and viability during nitrogen starvation.</text>
</comment>
<sequence>MAREDMDRGSSWIKETEGGSQTSGPSKGADMQVSVTLDEQQPLVGGQRADEEVLARWRGRWVFPAWLLVCFSTGPTYVMMRSFVPASLQTIAHELGHPKGHPAAHCRPRGDDCYIYVGGRDVQFTAYVLYMRALYTSIEGLIAIVLMGLADFSNYRKWLMTLSIVMYGALATPFVSQGSKTYGALILMSVLYCLMLCCNTIYTITEGSYIPVFMDMARLAAARDAASAKLGDGVEERTAGEPVNPMLRRGAKVSVLGLIMGNLGSIVAVLVGIIITYSRGKPQAEGYSAFLLTITIAGCATIVLGSVASLGIPAIHGSRFPFDPQENKLITICKFPFRRFMYILRDLTHYREAFKYVVAWVLWNIAYSNFMQLFQLSFRATLGSTADKEYFVWQLMTSVIACVGSLTWMAVFRHFSARRTLRAQTQLLKTCLYAMMAVGVVVNFWGSLGASSRVPIGFKHRWEFWFFQVIYVSTSSAIRSLNRVAYSAMLPAGRENQYFGLEIMLGLATGWSQSLLVSVIQDRTGNARFPYIPNTLLLIVSLGFYYWSDLSHGMLAAGKAELHRAAPQDAS</sequence>
<evidence type="ECO:0000313" key="11">
    <source>
        <dbReference type="Proteomes" id="UP000000591"/>
    </source>
</evidence>
<feature type="transmembrane region" description="Helical" evidence="8">
    <location>
        <begin position="427"/>
        <end position="445"/>
    </location>
</feature>
<keyword evidence="11" id="KW-1185">Reference proteome</keyword>
<feature type="region of interest" description="Disordered" evidence="9">
    <location>
        <begin position="1"/>
        <end position="33"/>
    </location>
</feature>
<dbReference type="HOGENOM" id="CLU_034559_0_0_1"/>
<dbReference type="GO" id="GO:0032974">
    <property type="term" value="P:amino acid transmembrane export from vacuole"/>
    <property type="evidence" value="ECO:0000318"/>
    <property type="project" value="GO_Central"/>
</dbReference>
<dbReference type="GO" id="GO:0006914">
    <property type="term" value="P:autophagy"/>
    <property type="evidence" value="ECO:0007669"/>
    <property type="project" value="UniProtKB-KW"/>
</dbReference>
<evidence type="ECO:0000256" key="5">
    <source>
        <dbReference type="ARBA" id="ARBA00022989"/>
    </source>
</evidence>
<dbReference type="KEGG" id="ago:AGOS_AAR080W"/>
<reference evidence="10 11" key="1">
    <citation type="journal article" date="2004" name="Science">
        <title>The Ashbya gossypii genome as a tool for mapping the ancient Saccharomyces cerevisiae genome.</title>
        <authorList>
            <person name="Dietrich F.S."/>
            <person name="Voegeli S."/>
            <person name="Brachat S."/>
            <person name="Lerch A."/>
            <person name="Gates K."/>
            <person name="Steiner S."/>
            <person name="Mohr C."/>
            <person name="Pohlmann R."/>
            <person name="Luedi P."/>
            <person name="Choi S."/>
            <person name="Wing R.A."/>
            <person name="Flavier A."/>
            <person name="Gaffney T.D."/>
            <person name="Philippsen P."/>
        </authorList>
    </citation>
    <scope>NUCLEOTIDE SEQUENCE [LARGE SCALE GENOMIC DNA]</scope>
    <source>
        <strain evidence="11">ATCC 10895 / CBS 109.51 / FGSC 9923 / NRRL Y-1056</strain>
    </source>
</reference>
<feature type="transmembrane region" description="Helical" evidence="8">
    <location>
        <begin position="529"/>
        <end position="547"/>
    </location>
</feature>
<evidence type="ECO:0000256" key="6">
    <source>
        <dbReference type="ARBA" id="ARBA00023006"/>
    </source>
</evidence>
<dbReference type="PANTHER" id="PTHR23519">
    <property type="entry name" value="AUTOPHAGY-RELATED PROTEIN 22"/>
    <property type="match status" value="1"/>
</dbReference>
<dbReference type="InterPro" id="IPR036259">
    <property type="entry name" value="MFS_trans_sf"/>
</dbReference>
<name>Q75EJ9_EREGS</name>
<gene>
    <name evidence="10" type="ORF">AGOS_AAR080W</name>
</gene>
<evidence type="ECO:0000256" key="4">
    <source>
        <dbReference type="ARBA" id="ARBA00022692"/>
    </source>
</evidence>